<sequence>MNILDFLVTGCALVVSVLAGSSTPSYKEEKCILPNNQPGPDCKQISLMYFYNSTSGKCQNFRWTGCNYTGVFDTLHECEHHSVLMLPRSLAIRRRLLGGKIGTTTTLQHKAARSTCFAEDGTA</sequence>
<dbReference type="InterPro" id="IPR002223">
    <property type="entry name" value="Kunitz_BPTI"/>
</dbReference>
<feature type="signal peptide" evidence="1">
    <location>
        <begin position="1"/>
        <end position="19"/>
    </location>
</feature>
<feature type="chain" id="PRO_5026725408" evidence="1">
    <location>
        <begin position="20"/>
        <end position="123"/>
    </location>
</feature>
<dbReference type="SMART" id="SM00131">
    <property type="entry name" value="KU"/>
    <property type="match status" value="1"/>
</dbReference>
<dbReference type="SUPFAM" id="SSF57362">
    <property type="entry name" value="BPTI-like"/>
    <property type="match status" value="1"/>
</dbReference>
<dbReference type="Gene3D" id="4.10.410.10">
    <property type="entry name" value="Pancreatic trypsin inhibitor Kunitz domain"/>
    <property type="match status" value="1"/>
</dbReference>
<dbReference type="Pfam" id="PF00014">
    <property type="entry name" value="Kunitz_BPTI"/>
    <property type="match status" value="1"/>
</dbReference>
<name>A0A6M2E595_9ACAR</name>
<dbReference type="AlphaFoldDB" id="A0A6M2E595"/>
<evidence type="ECO:0000313" key="3">
    <source>
        <dbReference type="EMBL" id="NOV52658.1"/>
    </source>
</evidence>
<feature type="domain" description="BPTI/Kunitz inhibitor" evidence="2">
    <location>
        <begin position="31"/>
        <end position="82"/>
    </location>
</feature>
<organism evidence="3">
    <name type="scientific">Amblyomma tuberculatum</name>
    <dbReference type="NCBI Taxonomy" id="48802"/>
    <lineage>
        <taxon>Eukaryota</taxon>
        <taxon>Metazoa</taxon>
        <taxon>Ecdysozoa</taxon>
        <taxon>Arthropoda</taxon>
        <taxon>Chelicerata</taxon>
        <taxon>Arachnida</taxon>
        <taxon>Acari</taxon>
        <taxon>Parasitiformes</taxon>
        <taxon>Ixodida</taxon>
        <taxon>Ixodoidea</taxon>
        <taxon>Ixodidae</taxon>
        <taxon>Amblyomminae</taxon>
        <taxon>Amblyomma</taxon>
    </lineage>
</organism>
<reference evidence="3" key="1">
    <citation type="submission" date="2019-12" db="EMBL/GenBank/DDBJ databases">
        <title>The sialotranscriptome of the gopher-tortoise tick, Amblyomma tuberculatum.</title>
        <authorList>
            <person name="Karim S."/>
            <person name="Andersen J."/>
            <person name="Kumar D."/>
            <person name="Adamson S."/>
            <person name="Ennen J."/>
            <person name="Qualis C.P."/>
            <person name="Ribeiro J.M.C."/>
        </authorList>
    </citation>
    <scope>NUCLEOTIDE SEQUENCE</scope>
    <source>
        <strain evidence="3">Removed</strain>
        <tissue evidence="3">Salivary glands</tissue>
    </source>
</reference>
<dbReference type="PROSITE" id="PS50279">
    <property type="entry name" value="BPTI_KUNITZ_2"/>
    <property type="match status" value="1"/>
</dbReference>
<evidence type="ECO:0000256" key="1">
    <source>
        <dbReference type="SAM" id="SignalP"/>
    </source>
</evidence>
<accession>A0A6M2E595</accession>
<dbReference type="CDD" id="cd00109">
    <property type="entry name" value="Kunitz-type"/>
    <property type="match status" value="1"/>
</dbReference>
<evidence type="ECO:0000259" key="2">
    <source>
        <dbReference type="PROSITE" id="PS50279"/>
    </source>
</evidence>
<dbReference type="InterPro" id="IPR036880">
    <property type="entry name" value="Kunitz_BPTI_sf"/>
</dbReference>
<protein>
    <submittedName>
        <fullName evidence="3">Putative bpti/kunitz family of serine protease inhibitor</fullName>
    </submittedName>
</protein>
<keyword evidence="1" id="KW-0732">Signal</keyword>
<dbReference type="EMBL" id="GIDH01000715">
    <property type="protein sequence ID" value="NOV52658.1"/>
    <property type="molecule type" value="Transcribed_RNA"/>
</dbReference>
<proteinExistence type="predicted"/>
<dbReference type="GO" id="GO:0004867">
    <property type="term" value="F:serine-type endopeptidase inhibitor activity"/>
    <property type="evidence" value="ECO:0007669"/>
    <property type="project" value="InterPro"/>
</dbReference>